<evidence type="ECO:0000313" key="2">
    <source>
        <dbReference type="Proteomes" id="UP001230220"/>
    </source>
</evidence>
<comment type="caution">
    <text evidence="1">The sequence shown here is derived from an EMBL/GenBank/DDBJ whole genome shotgun (WGS) entry which is preliminary data.</text>
</comment>
<protein>
    <submittedName>
        <fullName evidence="1">Uncharacterized protein</fullName>
    </submittedName>
</protein>
<dbReference type="EMBL" id="JAUSUR010000002">
    <property type="protein sequence ID" value="MDQ0360878.1"/>
    <property type="molecule type" value="Genomic_DNA"/>
</dbReference>
<name>A0ABU0E2F4_9FIRM</name>
<evidence type="ECO:0000313" key="1">
    <source>
        <dbReference type="EMBL" id="MDQ0360878.1"/>
    </source>
</evidence>
<organism evidence="1 2">
    <name type="scientific">Breznakia pachnodae</name>
    <dbReference type="NCBI Taxonomy" id="265178"/>
    <lineage>
        <taxon>Bacteria</taxon>
        <taxon>Bacillati</taxon>
        <taxon>Bacillota</taxon>
        <taxon>Erysipelotrichia</taxon>
        <taxon>Erysipelotrichales</taxon>
        <taxon>Erysipelotrichaceae</taxon>
        <taxon>Breznakia</taxon>
    </lineage>
</organism>
<dbReference type="RefSeq" id="WP_307407107.1">
    <property type="nucleotide sequence ID" value="NZ_JAUSUR010000002.1"/>
</dbReference>
<dbReference type="Proteomes" id="UP001230220">
    <property type="component" value="Unassembled WGS sequence"/>
</dbReference>
<sequence length="335" mass="39127">MKTKLLIGLLVLLTLITGCDKNNNENEGHINHIEKIELDEEIGYFDLVGKTVINEKNQYLASLYMDTLIFPGESYVTYSTNYEKEKYSELSLRQIIKLNSFNIFIRDIETNELIKQLDIKEILDENYPEYQIATVSVKPHATTVYEGRKCIVFVVEIIPADLEKEEVMEMHNLYVSIEDNYHNIDMKTTVYYRNGLEYNDSMKNLLCTDILEKNGIDAYYSFDGNNPYWVGTPWESLQVLRVKSLSKNNKELLEIFPNTEQYLDENYLTLFADDLSDDEIIGLLLEDGRELDKTQLTLSSYCSIDEESHVINGQEDWDLYFKVPESSEEDVFRYE</sequence>
<accession>A0ABU0E2F4</accession>
<dbReference type="PROSITE" id="PS51257">
    <property type="entry name" value="PROKAR_LIPOPROTEIN"/>
    <property type="match status" value="1"/>
</dbReference>
<proteinExistence type="predicted"/>
<reference evidence="1 2" key="1">
    <citation type="submission" date="2023-07" db="EMBL/GenBank/DDBJ databases">
        <title>Genomic Encyclopedia of Type Strains, Phase IV (KMG-IV): sequencing the most valuable type-strain genomes for metagenomic binning, comparative biology and taxonomic classification.</title>
        <authorList>
            <person name="Goeker M."/>
        </authorList>
    </citation>
    <scope>NUCLEOTIDE SEQUENCE [LARGE SCALE GENOMIC DNA]</scope>
    <source>
        <strain evidence="1 2">DSM 16784</strain>
    </source>
</reference>
<keyword evidence="2" id="KW-1185">Reference proteome</keyword>
<gene>
    <name evidence="1" type="ORF">J2S15_001623</name>
</gene>